<name>A0A550CF90_9AGAR</name>
<gene>
    <name evidence="2" type="ORF">BD626DRAFT_272258</name>
</gene>
<sequence>MPVSIPSYAISSRKDALNTGDIVNHRLAHFDAGKFRRQVEHLEYYWGLEKGTLDLATPLNHVQVCPDMAKRMDAFEWTLMPTKETVAAMMDFVTFNKTADVHSRMVFTELPEVDYEYEFVPLIMLEDDRRPTLYVDDGKTITALRAPYKKMPRIRSRAHPLFVVFMSEDRITSSAFQTLPEKKAMALMDTCFAITRSWKHRPPLEFLVGPDVWQKHRHPLSDDGSVARLDLTNTKTKRATKESRVRKTTAAPCRQPKSGRSRQTMYDSTIPPKHLKRSSGRSIAVLHDDEQKTCDAADPQEIGKWVNDIQCEALTTSAARGDSEPTDAQLAEYRREAARDPANALRFRNGFCHAGLIYGADTDYSAFSSNDWAMLAYHRALWSSEPSKYKSTKSGVPRLLRVYF</sequence>
<dbReference type="EMBL" id="VDMD01000009">
    <property type="protein sequence ID" value="TRM63477.1"/>
    <property type="molecule type" value="Genomic_DNA"/>
</dbReference>
<accession>A0A550CF90</accession>
<dbReference type="Proteomes" id="UP000320762">
    <property type="component" value="Unassembled WGS sequence"/>
</dbReference>
<reference evidence="2 3" key="1">
    <citation type="journal article" date="2019" name="New Phytol.">
        <title>Comparative genomics reveals unique wood-decay strategies and fruiting body development in the Schizophyllaceae.</title>
        <authorList>
            <person name="Almasi E."/>
            <person name="Sahu N."/>
            <person name="Krizsan K."/>
            <person name="Balint B."/>
            <person name="Kovacs G.M."/>
            <person name="Kiss B."/>
            <person name="Cseklye J."/>
            <person name="Drula E."/>
            <person name="Henrissat B."/>
            <person name="Nagy I."/>
            <person name="Chovatia M."/>
            <person name="Adam C."/>
            <person name="LaButti K."/>
            <person name="Lipzen A."/>
            <person name="Riley R."/>
            <person name="Grigoriev I.V."/>
            <person name="Nagy L.G."/>
        </authorList>
    </citation>
    <scope>NUCLEOTIDE SEQUENCE [LARGE SCALE GENOMIC DNA]</scope>
    <source>
        <strain evidence="2 3">NL-1724</strain>
    </source>
</reference>
<comment type="caution">
    <text evidence="2">The sequence shown here is derived from an EMBL/GenBank/DDBJ whole genome shotgun (WGS) entry which is preliminary data.</text>
</comment>
<proteinExistence type="predicted"/>
<dbReference type="STRING" id="97359.A0A550CF90"/>
<keyword evidence="3" id="KW-1185">Reference proteome</keyword>
<evidence type="ECO:0000256" key="1">
    <source>
        <dbReference type="SAM" id="MobiDB-lite"/>
    </source>
</evidence>
<protein>
    <submittedName>
        <fullName evidence="2">Uncharacterized protein</fullName>
    </submittedName>
</protein>
<evidence type="ECO:0000313" key="2">
    <source>
        <dbReference type="EMBL" id="TRM63477.1"/>
    </source>
</evidence>
<feature type="region of interest" description="Disordered" evidence="1">
    <location>
        <begin position="237"/>
        <end position="279"/>
    </location>
</feature>
<organism evidence="2 3">
    <name type="scientific">Schizophyllum amplum</name>
    <dbReference type="NCBI Taxonomy" id="97359"/>
    <lineage>
        <taxon>Eukaryota</taxon>
        <taxon>Fungi</taxon>
        <taxon>Dikarya</taxon>
        <taxon>Basidiomycota</taxon>
        <taxon>Agaricomycotina</taxon>
        <taxon>Agaricomycetes</taxon>
        <taxon>Agaricomycetidae</taxon>
        <taxon>Agaricales</taxon>
        <taxon>Schizophyllaceae</taxon>
        <taxon>Schizophyllum</taxon>
    </lineage>
</organism>
<dbReference type="OrthoDB" id="2962802at2759"/>
<dbReference type="AlphaFoldDB" id="A0A550CF90"/>
<evidence type="ECO:0000313" key="3">
    <source>
        <dbReference type="Proteomes" id="UP000320762"/>
    </source>
</evidence>